<evidence type="ECO:0000256" key="1">
    <source>
        <dbReference type="ARBA" id="ARBA00004571"/>
    </source>
</evidence>
<evidence type="ECO:0000256" key="12">
    <source>
        <dbReference type="ARBA" id="ARBA00023170"/>
    </source>
</evidence>
<dbReference type="SUPFAM" id="SSF56935">
    <property type="entry name" value="Porins"/>
    <property type="match status" value="1"/>
</dbReference>
<evidence type="ECO:0000256" key="10">
    <source>
        <dbReference type="ARBA" id="ARBA00023077"/>
    </source>
</evidence>
<dbReference type="GO" id="GO:0015344">
    <property type="term" value="F:siderophore uptake transmembrane transporter activity"/>
    <property type="evidence" value="ECO:0007669"/>
    <property type="project" value="TreeGrafter"/>
</dbReference>
<dbReference type="NCBIfam" id="TIGR01783">
    <property type="entry name" value="TonB-siderophor"/>
    <property type="match status" value="1"/>
</dbReference>
<evidence type="ECO:0000256" key="6">
    <source>
        <dbReference type="ARBA" id="ARBA00022692"/>
    </source>
</evidence>
<dbReference type="PROSITE" id="PS52016">
    <property type="entry name" value="TONB_DEPENDENT_REC_3"/>
    <property type="match status" value="1"/>
</dbReference>
<reference evidence="17 18" key="1">
    <citation type="submission" date="2019-04" db="EMBL/GenBank/DDBJ databases">
        <title>Azoarcus rhizosphaerae sp. nov. isolated from rhizosphere of Ficus religiosa.</title>
        <authorList>
            <person name="Lin S.-Y."/>
            <person name="Hameed A."/>
            <person name="Hsu Y.-H."/>
            <person name="Young C.-C."/>
        </authorList>
    </citation>
    <scope>NUCLEOTIDE SEQUENCE [LARGE SCALE GENOMIC DNA]</scope>
    <source>
        <strain evidence="17 18">CC-YHH848</strain>
    </source>
</reference>
<evidence type="ECO:0000259" key="16">
    <source>
        <dbReference type="SMART" id="SM00965"/>
    </source>
</evidence>
<organism evidence="17 18">
    <name type="scientific">Pseudothauera rhizosphaerae</name>
    <dbReference type="NCBI Taxonomy" id="2565932"/>
    <lineage>
        <taxon>Bacteria</taxon>
        <taxon>Pseudomonadati</taxon>
        <taxon>Pseudomonadota</taxon>
        <taxon>Betaproteobacteria</taxon>
        <taxon>Rhodocyclales</taxon>
        <taxon>Zoogloeaceae</taxon>
        <taxon>Pseudothauera</taxon>
    </lineage>
</organism>
<dbReference type="InterPro" id="IPR036942">
    <property type="entry name" value="Beta-barrel_TonB_sf"/>
</dbReference>
<comment type="similarity">
    <text evidence="2 14 15">Belongs to the TonB-dependent receptor family.</text>
</comment>
<dbReference type="Proteomes" id="UP000307956">
    <property type="component" value="Unassembled WGS sequence"/>
</dbReference>
<dbReference type="InterPro" id="IPR011662">
    <property type="entry name" value="Secretin/TonB_short_N"/>
</dbReference>
<dbReference type="PANTHER" id="PTHR32552">
    <property type="entry name" value="FERRICHROME IRON RECEPTOR-RELATED"/>
    <property type="match status" value="1"/>
</dbReference>
<keyword evidence="18" id="KW-1185">Reference proteome</keyword>
<keyword evidence="9" id="KW-0406">Ion transport</keyword>
<feature type="domain" description="Secretin/TonB short N-terminal" evidence="16">
    <location>
        <begin position="43"/>
        <end position="93"/>
    </location>
</feature>
<dbReference type="EMBL" id="SSOD01000028">
    <property type="protein sequence ID" value="THF54893.1"/>
    <property type="molecule type" value="Genomic_DNA"/>
</dbReference>
<dbReference type="Gene3D" id="2.40.170.20">
    <property type="entry name" value="TonB-dependent receptor, beta-barrel domain"/>
    <property type="match status" value="1"/>
</dbReference>
<dbReference type="Gene3D" id="2.170.130.10">
    <property type="entry name" value="TonB-dependent receptor, plug domain"/>
    <property type="match status" value="1"/>
</dbReference>
<keyword evidence="4 14" id="KW-1134">Transmembrane beta strand</keyword>
<dbReference type="AlphaFoldDB" id="A0A4S4A8N1"/>
<evidence type="ECO:0000256" key="7">
    <source>
        <dbReference type="ARBA" id="ARBA00022729"/>
    </source>
</evidence>
<evidence type="ECO:0000256" key="13">
    <source>
        <dbReference type="ARBA" id="ARBA00023237"/>
    </source>
</evidence>
<keyword evidence="13 14" id="KW-0998">Cell outer membrane</keyword>
<evidence type="ECO:0000256" key="4">
    <source>
        <dbReference type="ARBA" id="ARBA00022452"/>
    </source>
</evidence>
<evidence type="ECO:0000313" key="17">
    <source>
        <dbReference type="EMBL" id="THF54893.1"/>
    </source>
</evidence>
<dbReference type="GO" id="GO:0009279">
    <property type="term" value="C:cell outer membrane"/>
    <property type="evidence" value="ECO:0007669"/>
    <property type="project" value="UniProtKB-SubCell"/>
</dbReference>
<dbReference type="InterPro" id="IPR039426">
    <property type="entry name" value="TonB-dep_rcpt-like"/>
</dbReference>
<evidence type="ECO:0000256" key="15">
    <source>
        <dbReference type="RuleBase" id="RU003357"/>
    </source>
</evidence>
<dbReference type="SMART" id="SM00965">
    <property type="entry name" value="STN"/>
    <property type="match status" value="1"/>
</dbReference>
<evidence type="ECO:0000256" key="5">
    <source>
        <dbReference type="ARBA" id="ARBA00022496"/>
    </source>
</evidence>
<evidence type="ECO:0000256" key="9">
    <source>
        <dbReference type="ARBA" id="ARBA00023065"/>
    </source>
</evidence>
<dbReference type="GO" id="GO:0015891">
    <property type="term" value="P:siderophore transport"/>
    <property type="evidence" value="ECO:0007669"/>
    <property type="project" value="InterPro"/>
</dbReference>
<keyword evidence="12 17" id="KW-0675">Receptor</keyword>
<accession>A0A4S4A8N1</accession>
<keyword evidence="6 14" id="KW-0812">Transmembrane</keyword>
<dbReference type="InterPro" id="IPR010105">
    <property type="entry name" value="TonB_sidphr_rcpt"/>
</dbReference>
<dbReference type="Pfam" id="PF07715">
    <property type="entry name" value="Plug"/>
    <property type="match status" value="1"/>
</dbReference>
<comment type="subcellular location">
    <subcellularLocation>
        <location evidence="1 14">Cell outer membrane</location>
        <topology evidence="1 14">Multi-pass membrane protein</topology>
    </subcellularLocation>
</comment>
<evidence type="ECO:0000256" key="11">
    <source>
        <dbReference type="ARBA" id="ARBA00023136"/>
    </source>
</evidence>
<evidence type="ECO:0000256" key="2">
    <source>
        <dbReference type="ARBA" id="ARBA00009810"/>
    </source>
</evidence>
<dbReference type="GO" id="GO:0038023">
    <property type="term" value="F:signaling receptor activity"/>
    <property type="evidence" value="ECO:0007669"/>
    <property type="project" value="InterPro"/>
</dbReference>
<proteinExistence type="inferred from homology"/>
<dbReference type="InterPro" id="IPR012910">
    <property type="entry name" value="Plug_dom"/>
</dbReference>
<keyword evidence="5" id="KW-0410">Iron transport</keyword>
<evidence type="ECO:0000256" key="14">
    <source>
        <dbReference type="PROSITE-ProRule" id="PRU01360"/>
    </source>
</evidence>
<gene>
    <name evidence="17" type="ORF">E6O51_21325</name>
</gene>
<keyword evidence="7" id="KW-0732">Signal</keyword>
<keyword evidence="3 14" id="KW-0813">Transport</keyword>
<dbReference type="FunFam" id="2.170.130.10:FF:000001">
    <property type="entry name" value="Catecholate siderophore TonB-dependent receptor"/>
    <property type="match status" value="1"/>
</dbReference>
<dbReference type="Gene3D" id="3.55.50.30">
    <property type="match status" value="1"/>
</dbReference>
<dbReference type="Pfam" id="PF00593">
    <property type="entry name" value="TonB_dep_Rec_b-barrel"/>
    <property type="match status" value="1"/>
</dbReference>
<name>A0A4S4A8N1_9RHOO</name>
<evidence type="ECO:0000256" key="3">
    <source>
        <dbReference type="ARBA" id="ARBA00022448"/>
    </source>
</evidence>
<dbReference type="PANTHER" id="PTHR32552:SF68">
    <property type="entry name" value="FERRICHROME OUTER MEMBRANE TRANSPORTER_PHAGE RECEPTOR"/>
    <property type="match status" value="1"/>
</dbReference>
<evidence type="ECO:0000313" key="18">
    <source>
        <dbReference type="Proteomes" id="UP000307956"/>
    </source>
</evidence>
<keyword evidence="10 15" id="KW-0798">TonB box</keyword>
<protein>
    <submittedName>
        <fullName evidence="17">TonB-dependent siderophore receptor</fullName>
    </submittedName>
</protein>
<evidence type="ECO:0000256" key="8">
    <source>
        <dbReference type="ARBA" id="ARBA00023004"/>
    </source>
</evidence>
<dbReference type="OrthoDB" id="127311at2"/>
<sequence>MAAVAAVQPGAPLHAQEAEGRHYDIPAGGLTEVLKRFGVESGLLLSFSTELTAGLHSPGLQGRYSTASALRELLGRSGLEAVPQAGGYLLRRAAAPAGGETRLAPVTVTAQTGGESAWGPVEGYAAKRSATGTKTDTPIIETPQSISVVTADYAEAIGATTLKEALSYTPSINIAPYGTDSRYDWIYLRGFDGYASTYLDGLPLRNTGSLSVWRTENYNLERFEVLRGPSSVLYGQNSPGGVINVVSKRPTDKPLRELQVQVGEDSRKQVAGDFSGPVDGDGKLLYRLTALVKDAEFPAGDMADDRHFIAPSLTWRPSGDTSLTLLSHFMRDRGGVYTRVAPQAGTLLPNPNGRIPSSNYLSEPDFNQFDQDQWMLGYILEHRPGDTWTLRQNARYSHMEVDYWQAATGRFVQVDAGDPDNPANFRRRYLTVNGTRSDDSSFVIDNQAEGRLEFGGSEHTLLIGLDHQQTRFDEASYYSVTASSIDIYRPTYGTRLAIPDPYADSDIKLRQTGLYLQDQIKFGGHWVATLGGRYDWAKVENHDRLGNAESRQTDEQFTGRAGLVYLAPNGLAPYVSYAESFVPNVATDPLTGKPFDPETGRQYEIGLRYQPPGRGDSYSVAAFDLRRRNYITYDAYYVPKQRGEVTVRGLEFEAQIQPVRRMNLVLSYSLTPKAEVTRSSNPDEIGKQANPVSRHQASAWADYRFAGGFKAGLGARYVGSNRGYNEATPRKVPAYTVFDAMIGYDFARWSLALNARNVTDKTYYSQCGYGLCYFGDERKVFATAAYRW</sequence>
<comment type="caution">
    <text evidence="17">The sequence shown here is derived from an EMBL/GenBank/DDBJ whole genome shotgun (WGS) entry which is preliminary data.</text>
</comment>
<dbReference type="CDD" id="cd01347">
    <property type="entry name" value="ligand_gated_channel"/>
    <property type="match status" value="1"/>
</dbReference>
<dbReference type="InterPro" id="IPR037066">
    <property type="entry name" value="Plug_dom_sf"/>
</dbReference>
<dbReference type="InterPro" id="IPR000531">
    <property type="entry name" value="Beta-barrel_TonB"/>
</dbReference>
<keyword evidence="11 14" id="KW-0472">Membrane</keyword>
<keyword evidence="8" id="KW-0408">Iron</keyword>